<feature type="compositionally biased region" description="Polar residues" evidence="1">
    <location>
        <begin position="7"/>
        <end position="17"/>
    </location>
</feature>
<protein>
    <submittedName>
        <fullName evidence="2">Uncharacterized protein</fullName>
    </submittedName>
</protein>
<dbReference type="AlphaFoldDB" id="A0A1S4FUI5"/>
<organism evidence="2 3">
    <name type="scientific">Aedes aegypti</name>
    <name type="common">Yellowfever mosquito</name>
    <name type="synonym">Culex aegypti</name>
    <dbReference type="NCBI Taxonomy" id="7159"/>
    <lineage>
        <taxon>Eukaryota</taxon>
        <taxon>Metazoa</taxon>
        <taxon>Ecdysozoa</taxon>
        <taxon>Arthropoda</taxon>
        <taxon>Hexapoda</taxon>
        <taxon>Insecta</taxon>
        <taxon>Pterygota</taxon>
        <taxon>Neoptera</taxon>
        <taxon>Endopterygota</taxon>
        <taxon>Diptera</taxon>
        <taxon>Nematocera</taxon>
        <taxon>Culicoidea</taxon>
        <taxon>Culicidae</taxon>
        <taxon>Culicinae</taxon>
        <taxon>Aedini</taxon>
        <taxon>Aedes</taxon>
        <taxon>Stegomyia</taxon>
    </lineage>
</organism>
<feature type="region of interest" description="Disordered" evidence="1">
    <location>
        <begin position="427"/>
        <end position="479"/>
    </location>
</feature>
<dbReference type="VEuPathDB" id="VectorBase:AAEL011854"/>
<evidence type="ECO:0000313" key="3">
    <source>
        <dbReference type="Proteomes" id="UP000008820"/>
    </source>
</evidence>
<feature type="compositionally biased region" description="Low complexity" evidence="1">
    <location>
        <begin position="275"/>
        <end position="287"/>
    </location>
</feature>
<accession>A0A1S4FUI5</accession>
<reference evidence="2 3" key="1">
    <citation type="submission" date="2017-06" db="EMBL/GenBank/DDBJ databases">
        <title>Aedes aegypti genome working group (AGWG) sequencing and assembly.</title>
        <authorList>
            <consortium name="Aedes aegypti Genome Working Group (AGWG)"/>
            <person name="Matthews B.J."/>
        </authorList>
    </citation>
    <scope>NUCLEOTIDE SEQUENCE [LARGE SCALE GENOMIC DNA]</scope>
    <source>
        <strain evidence="2 3">LVP_AGWG</strain>
    </source>
</reference>
<dbReference type="EnsemblMetazoa" id="AAEL011854-RA">
    <property type="protein sequence ID" value="AAEL011854-PA"/>
    <property type="gene ID" value="AAEL011854"/>
</dbReference>
<feature type="region of interest" description="Disordered" evidence="1">
    <location>
        <begin position="364"/>
        <end position="399"/>
    </location>
</feature>
<dbReference type="Proteomes" id="UP000008820">
    <property type="component" value="Chromosome 2"/>
</dbReference>
<feature type="compositionally biased region" description="Polar residues" evidence="1">
    <location>
        <begin position="364"/>
        <end position="373"/>
    </location>
</feature>
<keyword evidence="3" id="KW-1185">Reference proteome</keyword>
<gene>
    <name evidence="2" type="primary">5575474</name>
</gene>
<feature type="region of interest" description="Disordered" evidence="1">
    <location>
        <begin position="110"/>
        <end position="163"/>
    </location>
</feature>
<dbReference type="InParanoid" id="A0A1S4FUI5"/>
<sequence length="511" mass="58879">MSFLRNIRNNLTNNGHTGSHRNTKPTKPARSIISERNTLGRAGNDSERERYDNGNYGTVRRESGPGRRGSNSATLKRDSKYGKESPAPIIVYVDKYETATSKPAGILRKNTFTKGDHEDSRRSTNAISRSDTFTVNESEDEKNRTSTYTKKKNKDKSPENDSEQLYLNNKNFTSEDNIPVVVDTRTFRKKSLKSSKPVQKVESFIKRFEKNFFKHDSKKNVRKDSNSSNGTYVPQFRDIGINCKLDDEDKLKTITRKKRTESRNSLLETANPEHSSSSHVSYRESSSTPQHKNRARSASPVKRYSTYDRKESRQIRNDPPAAQERSHKTRDRSSSPFETIELKSKSADDSYLKARQKEIEMGYSTINKKVQSRSPDRNKSILVNTSRTERHEPNRGRSYTVTTSTHRVEFDRPSQFRSDTYNTLKEEYEQANRKPVGIASPRLSSDRPAKPDPPQPFSKPARRDSTELPKYTFGTNLKERRSRFQQFQKSFKKMDEDCSEVTVQQSFFVPI</sequence>
<feature type="compositionally biased region" description="Polar residues" evidence="1">
    <location>
        <begin position="123"/>
        <end position="136"/>
    </location>
</feature>
<evidence type="ECO:0000313" key="2">
    <source>
        <dbReference type="EnsemblMetazoa" id="AAEL011854-PA"/>
    </source>
</evidence>
<feature type="compositionally biased region" description="Polar residues" evidence="1">
    <location>
        <begin position="263"/>
        <end position="274"/>
    </location>
</feature>
<proteinExistence type="predicted"/>
<name>A0A1S4FUI5_AEDAE</name>
<feature type="region of interest" description="Disordered" evidence="1">
    <location>
        <begin position="256"/>
        <end position="348"/>
    </location>
</feature>
<dbReference type="OrthoDB" id="7735983at2759"/>
<feature type="region of interest" description="Disordered" evidence="1">
    <location>
        <begin position="1"/>
        <end position="82"/>
    </location>
</feature>
<feature type="compositionally biased region" description="Basic and acidic residues" evidence="1">
    <location>
        <begin position="305"/>
        <end position="316"/>
    </location>
</feature>
<evidence type="ECO:0000256" key="1">
    <source>
        <dbReference type="SAM" id="MobiDB-lite"/>
    </source>
</evidence>
<reference evidence="2" key="2">
    <citation type="submission" date="2020-05" db="UniProtKB">
        <authorList>
            <consortium name="EnsemblMetazoa"/>
        </authorList>
    </citation>
    <scope>IDENTIFICATION</scope>
    <source>
        <strain evidence="2">LVP_AGWG</strain>
    </source>
</reference>